<dbReference type="OrthoDB" id="6132182at2759"/>
<dbReference type="InterPro" id="IPR008922">
    <property type="entry name" value="Di-copper_centre_dom_sf"/>
</dbReference>
<keyword evidence="1" id="KW-0479">Metal-binding</keyword>
<dbReference type="Pfam" id="PF00264">
    <property type="entry name" value="Tyrosinase"/>
    <property type="match status" value="1"/>
</dbReference>
<feature type="domain" description="Tyrosinase copper-binding" evidence="5">
    <location>
        <begin position="254"/>
        <end position="265"/>
    </location>
</feature>
<reference evidence="6 7" key="1">
    <citation type="submission" date="2018-05" db="EMBL/GenBank/DDBJ databases">
        <title>Whole genome sequencing for identification of molecular markers to develop diagnostic detection tools for the regulated plant pathogen Lachnellula willkommii.</title>
        <authorList>
            <person name="Giroux E."/>
            <person name="Bilodeau G."/>
        </authorList>
    </citation>
    <scope>NUCLEOTIDE SEQUENCE [LARGE SCALE GENOMIC DNA]</scope>
    <source>
        <strain evidence="6 7">CBS 203.66</strain>
    </source>
</reference>
<keyword evidence="2" id="KW-0186">Copper</keyword>
<dbReference type="EMBL" id="QGMF01000024">
    <property type="protein sequence ID" value="TVY21196.1"/>
    <property type="molecule type" value="Genomic_DNA"/>
</dbReference>
<dbReference type="PROSITE" id="PS00497">
    <property type="entry name" value="TYROSINASE_1"/>
    <property type="match status" value="1"/>
</dbReference>
<evidence type="ECO:0000256" key="1">
    <source>
        <dbReference type="ARBA" id="ARBA00022723"/>
    </source>
</evidence>
<dbReference type="SUPFAM" id="SSF48056">
    <property type="entry name" value="Di-copper centre-containing domain"/>
    <property type="match status" value="1"/>
</dbReference>
<evidence type="ECO:0000313" key="7">
    <source>
        <dbReference type="Proteomes" id="UP000469559"/>
    </source>
</evidence>
<feature type="chain" id="PRO_5035867027" evidence="3">
    <location>
        <begin position="21"/>
        <end position="333"/>
    </location>
</feature>
<evidence type="ECO:0000256" key="3">
    <source>
        <dbReference type="SAM" id="SignalP"/>
    </source>
</evidence>
<sequence>MYTKTLLHFFTASMTAFAVAFPATEPRQLTKRDSKCTTVAVRKEWRNLTSSEQTSYLESQKCLFGLPAQLDLLGSTNRWEDLVSLHQNQTDVIHNDGQFLPWHRYFLHVHENVTRNECGYTGPMPWWDERLDAGNFTNAPLFTPELFGSALTNVSGLGVGFSPDTTGLCVTDGYFANTTLHLGPGSRADNTVHCLNRNVDEESSLHSNVTSVDDCNAYDNYEDMWECVFPLGPHGGGHFGVNGDMSNAASSPNDPVFFLHHGFVDRNWWAWQNVNLSVRQYELGGYNSQTEPATGWVNTTLDTQISSWGVLPDAVVGDVMDTEGDYLCWTYDY</sequence>
<dbReference type="InterPro" id="IPR002227">
    <property type="entry name" value="Tyrosinase_Cu-bd"/>
</dbReference>
<dbReference type="AlphaFoldDB" id="A0A8T9BPD3"/>
<dbReference type="Gene3D" id="1.10.1280.10">
    <property type="entry name" value="Di-copper center containing domain from catechol oxidase"/>
    <property type="match status" value="1"/>
</dbReference>
<gene>
    <name evidence="6" type="primary">ustQ_0</name>
    <name evidence="6" type="ORF">LARI1_G001515</name>
</gene>
<accession>A0A8T9BPD3</accession>
<evidence type="ECO:0000259" key="4">
    <source>
        <dbReference type="PROSITE" id="PS00497"/>
    </source>
</evidence>
<dbReference type="PANTHER" id="PTHR11474:SF126">
    <property type="entry name" value="TYROSINASE-LIKE PROTEIN TYR-1-RELATED"/>
    <property type="match status" value="1"/>
</dbReference>
<feature type="signal peptide" evidence="3">
    <location>
        <begin position="1"/>
        <end position="20"/>
    </location>
</feature>
<dbReference type="GO" id="GO:0046872">
    <property type="term" value="F:metal ion binding"/>
    <property type="evidence" value="ECO:0007669"/>
    <property type="project" value="UniProtKB-KW"/>
</dbReference>
<evidence type="ECO:0000259" key="5">
    <source>
        <dbReference type="PROSITE" id="PS00498"/>
    </source>
</evidence>
<evidence type="ECO:0000313" key="6">
    <source>
        <dbReference type="EMBL" id="TVY21196.1"/>
    </source>
</evidence>
<protein>
    <submittedName>
        <fullName evidence="6">Tyrosinase ustQ</fullName>
    </submittedName>
</protein>
<keyword evidence="3" id="KW-0732">Signal</keyword>
<dbReference type="GO" id="GO:0016491">
    <property type="term" value="F:oxidoreductase activity"/>
    <property type="evidence" value="ECO:0007669"/>
    <property type="project" value="InterPro"/>
</dbReference>
<proteinExistence type="predicted"/>
<keyword evidence="7" id="KW-1185">Reference proteome</keyword>
<organism evidence="6 7">
    <name type="scientific">Lachnellula arida</name>
    <dbReference type="NCBI Taxonomy" id="1316785"/>
    <lineage>
        <taxon>Eukaryota</taxon>
        <taxon>Fungi</taxon>
        <taxon>Dikarya</taxon>
        <taxon>Ascomycota</taxon>
        <taxon>Pezizomycotina</taxon>
        <taxon>Leotiomycetes</taxon>
        <taxon>Helotiales</taxon>
        <taxon>Lachnaceae</taxon>
        <taxon>Lachnellula</taxon>
    </lineage>
</organism>
<feature type="domain" description="Tyrosinase copper-binding" evidence="4">
    <location>
        <begin position="94"/>
        <end position="111"/>
    </location>
</feature>
<dbReference type="InterPro" id="IPR050316">
    <property type="entry name" value="Tyrosinase/Hemocyanin"/>
</dbReference>
<dbReference type="PRINTS" id="PR00092">
    <property type="entry name" value="TYROSINASE"/>
</dbReference>
<dbReference type="PROSITE" id="PS00498">
    <property type="entry name" value="TYROSINASE_2"/>
    <property type="match status" value="1"/>
</dbReference>
<comment type="caution">
    <text evidence="6">The sequence shown here is derived from an EMBL/GenBank/DDBJ whole genome shotgun (WGS) entry which is preliminary data.</text>
</comment>
<dbReference type="PANTHER" id="PTHR11474">
    <property type="entry name" value="TYROSINASE FAMILY MEMBER"/>
    <property type="match status" value="1"/>
</dbReference>
<name>A0A8T9BPD3_9HELO</name>
<evidence type="ECO:0000256" key="2">
    <source>
        <dbReference type="ARBA" id="ARBA00023008"/>
    </source>
</evidence>
<dbReference type="Proteomes" id="UP000469559">
    <property type="component" value="Unassembled WGS sequence"/>
</dbReference>